<protein>
    <submittedName>
        <fullName evidence="2">Uncharacterized protein</fullName>
    </submittedName>
</protein>
<dbReference type="Proteomes" id="UP001153954">
    <property type="component" value="Unassembled WGS sequence"/>
</dbReference>
<evidence type="ECO:0000256" key="1">
    <source>
        <dbReference type="SAM" id="MobiDB-lite"/>
    </source>
</evidence>
<keyword evidence="3" id="KW-1185">Reference proteome</keyword>
<evidence type="ECO:0000313" key="3">
    <source>
        <dbReference type="Proteomes" id="UP001153954"/>
    </source>
</evidence>
<dbReference type="AlphaFoldDB" id="A0AAU9TSB7"/>
<organism evidence="2 3">
    <name type="scientific">Euphydryas editha</name>
    <name type="common">Edith's checkerspot</name>
    <dbReference type="NCBI Taxonomy" id="104508"/>
    <lineage>
        <taxon>Eukaryota</taxon>
        <taxon>Metazoa</taxon>
        <taxon>Ecdysozoa</taxon>
        <taxon>Arthropoda</taxon>
        <taxon>Hexapoda</taxon>
        <taxon>Insecta</taxon>
        <taxon>Pterygota</taxon>
        <taxon>Neoptera</taxon>
        <taxon>Endopterygota</taxon>
        <taxon>Lepidoptera</taxon>
        <taxon>Glossata</taxon>
        <taxon>Ditrysia</taxon>
        <taxon>Papilionoidea</taxon>
        <taxon>Nymphalidae</taxon>
        <taxon>Nymphalinae</taxon>
        <taxon>Euphydryas</taxon>
    </lineage>
</organism>
<feature type="region of interest" description="Disordered" evidence="1">
    <location>
        <begin position="41"/>
        <end position="80"/>
    </location>
</feature>
<gene>
    <name evidence="2" type="ORF">EEDITHA_LOCUS5916</name>
</gene>
<reference evidence="2" key="1">
    <citation type="submission" date="2022-03" db="EMBL/GenBank/DDBJ databases">
        <authorList>
            <person name="Tunstrom K."/>
        </authorList>
    </citation>
    <scope>NUCLEOTIDE SEQUENCE</scope>
</reference>
<evidence type="ECO:0000313" key="2">
    <source>
        <dbReference type="EMBL" id="CAH2089908.1"/>
    </source>
</evidence>
<dbReference type="EMBL" id="CAKOGL010000008">
    <property type="protein sequence ID" value="CAH2089908.1"/>
    <property type="molecule type" value="Genomic_DNA"/>
</dbReference>
<name>A0AAU9TSB7_EUPED</name>
<accession>A0AAU9TSB7</accession>
<comment type="caution">
    <text evidence="2">The sequence shown here is derived from an EMBL/GenBank/DDBJ whole genome shotgun (WGS) entry which is preliminary data.</text>
</comment>
<proteinExistence type="predicted"/>
<sequence length="80" mass="8881">MYLWVSPSYLNLITVEEFVRHLARTMFARADKDANTHLHGIAPLHARPPEGRPLTRELLLSPQPSPNAGNSGDEDYAGEA</sequence>